<comment type="caution">
    <text evidence="9">The sequence shown here is derived from an EMBL/GenBank/DDBJ whole genome shotgun (WGS) entry which is preliminary data.</text>
</comment>
<dbReference type="GO" id="GO:0005634">
    <property type="term" value="C:nucleus"/>
    <property type="evidence" value="ECO:0007669"/>
    <property type="project" value="TreeGrafter"/>
</dbReference>
<evidence type="ECO:0000313" key="10">
    <source>
        <dbReference type="Proteomes" id="UP001142393"/>
    </source>
</evidence>
<name>A0A9W8P0W4_9AGAR</name>
<dbReference type="Gene3D" id="3.30.200.110">
    <property type="entry name" value="Inositol-pentakisphosphate 2-kinase, N-lobe"/>
    <property type="match status" value="1"/>
</dbReference>
<comment type="catalytic activity">
    <reaction evidence="1 8">
        <text>1D-myo-inositol 1,3,4,5,6-pentakisphosphate + ATP = 1D-myo-inositol hexakisphosphate + ADP + H(+)</text>
        <dbReference type="Rhea" id="RHEA:20313"/>
        <dbReference type="ChEBI" id="CHEBI:15378"/>
        <dbReference type="ChEBI" id="CHEBI:30616"/>
        <dbReference type="ChEBI" id="CHEBI:57733"/>
        <dbReference type="ChEBI" id="CHEBI:58130"/>
        <dbReference type="ChEBI" id="CHEBI:456216"/>
        <dbReference type="EC" id="2.7.1.158"/>
    </reaction>
</comment>
<dbReference type="PANTHER" id="PTHR14456:SF2">
    <property type="entry name" value="INOSITOL-PENTAKISPHOSPHATE 2-KINASE"/>
    <property type="match status" value="1"/>
</dbReference>
<dbReference type="AlphaFoldDB" id="A0A9W8P0W4"/>
<evidence type="ECO:0000313" key="9">
    <source>
        <dbReference type="EMBL" id="KAJ3744773.1"/>
    </source>
</evidence>
<dbReference type="GO" id="GO:0005524">
    <property type="term" value="F:ATP binding"/>
    <property type="evidence" value="ECO:0007669"/>
    <property type="project" value="UniProtKB-KW"/>
</dbReference>
<keyword evidence="6 8" id="KW-0418">Kinase</keyword>
<evidence type="ECO:0000256" key="4">
    <source>
        <dbReference type="ARBA" id="ARBA00022679"/>
    </source>
</evidence>
<gene>
    <name evidence="9" type="ORF">DFH05DRAFT_1490763</name>
</gene>
<evidence type="ECO:0000256" key="7">
    <source>
        <dbReference type="ARBA" id="ARBA00022840"/>
    </source>
</evidence>
<evidence type="ECO:0000256" key="6">
    <source>
        <dbReference type="ARBA" id="ARBA00022777"/>
    </source>
</evidence>
<keyword evidence="4 8" id="KW-0808">Transferase</keyword>
<dbReference type="EMBL" id="JANVFU010000006">
    <property type="protein sequence ID" value="KAJ3744773.1"/>
    <property type="molecule type" value="Genomic_DNA"/>
</dbReference>
<dbReference type="InterPro" id="IPR009286">
    <property type="entry name" value="Ins_P5_2-kin"/>
</dbReference>
<proteinExistence type="predicted"/>
<evidence type="ECO:0000256" key="8">
    <source>
        <dbReference type="RuleBase" id="RU364126"/>
    </source>
</evidence>
<comment type="function">
    <text evidence="8">Phosphorylates Ins(1,3,4,5,6)P5 at position 2 to form Ins(1,2,3,4,5,6)P6 (InsP6 or phytate).</text>
</comment>
<organism evidence="9 10">
    <name type="scientific">Lentinula detonsa</name>
    <dbReference type="NCBI Taxonomy" id="2804962"/>
    <lineage>
        <taxon>Eukaryota</taxon>
        <taxon>Fungi</taxon>
        <taxon>Dikarya</taxon>
        <taxon>Basidiomycota</taxon>
        <taxon>Agaricomycotina</taxon>
        <taxon>Agaricomycetes</taxon>
        <taxon>Agaricomycetidae</taxon>
        <taxon>Agaricales</taxon>
        <taxon>Marasmiineae</taxon>
        <taxon>Omphalotaceae</taxon>
        <taxon>Lentinula</taxon>
    </lineage>
</organism>
<comment type="domain">
    <text evidence="8">The EXKPK motif is conserved in inositol-pentakisphosphate 2-kinases of both family 1 and 2.</text>
</comment>
<reference evidence="9 10" key="1">
    <citation type="journal article" date="2023" name="Proc. Natl. Acad. Sci. U.S.A.">
        <title>A global phylogenomic analysis of the shiitake genus Lentinula.</title>
        <authorList>
            <person name="Sierra-Patev S."/>
            <person name="Min B."/>
            <person name="Naranjo-Ortiz M."/>
            <person name="Looney B."/>
            <person name="Konkel Z."/>
            <person name="Slot J.C."/>
            <person name="Sakamoto Y."/>
            <person name="Steenwyk J.L."/>
            <person name="Rokas A."/>
            <person name="Carro J."/>
            <person name="Camarero S."/>
            <person name="Ferreira P."/>
            <person name="Molpeceres G."/>
            <person name="Ruiz-Duenas F.J."/>
            <person name="Serrano A."/>
            <person name="Henrissat B."/>
            <person name="Drula E."/>
            <person name="Hughes K.W."/>
            <person name="Mata J.L."/>
            <person name="Ishikawa N.K."/>
            <person name="Vargas-Isla R."/>
            <person name="Ushijima S."/>
            <person name="Smith C.A."/>
            <person name="Donoghue J."/>
            <person name="Ahrendt S."/>
            <person name="Andreopoulos W."/>
            <person name="He G."/>
            <person name="LaButti K."/>
            <person name="Lipzen A."/>
            <person name="Ng V."/>
            <person name="Riley R."/>
            <person name="Sandor L."/>
            <person name="Barry K."/>
            <person name="Martinez A.T."/>
            <person name="Xiao Y."/>
            <person name="Gibbons J.G."/>
            <person name="Terashima K."/>
            <person name="Grigoriev I.V."/>
            <person name="Hibbett D."/>
        </authorList>
    </citation>
    <scope>NUCLEOTIDE SEQUENCE [LARGE SCALE GENOMIC DNA]</scope>
    <source>
        <strain evidence="9 10">TFB7810</strain>
    </source>
</reference>
<evidence type="ECO:0000256" key="1">
    <source>
        <dbReference type="ARBA" id="ARBA00001774"/>
    </source>
</evidence>
<keyword evidence="10" id="KW-1185">Reference proteome</keyword>
<protein>
    <recommendedName>
        <fullName evidence="3 8">Inositol-pentakisphosphate 2-kinase</fullName>
        <ecNumber evidence="2 8">2.7.1.158</ecNumber>
    </recommendedName>
</protein>
<dbReference type="PANTHER" id="PTHR14456">
    <property type="entry name" value="INOSITOL POLYPHOSPHATE KINASE 1"/>
    <property type="match status" value="1"/>
</dbReference>
<keyword evidence="7 8" id="KW-0067">ATP-binding</keyword>
<accession>A0A9W8P0W4</accession>
<evidence type="ECO:0000256" key="3">
    <source>
        <dbReference type="ARBA" id="ARBA00014846"/>
    </source>
</evidence>
<evidence type="ECO:0000256" key="2">
    <source>
        <dbReference type="ARBA" id="ARBA00012023"/>
    </source>
</evidence>
<dbReference type="GO" id="GO:0032958">
    <property type="term" value="P:inositol phosphate biosynthetic process"/>
    <property type="evidence" value="ECO:0007669"/>
    <property type="project" value="TreeGrafter"/>
</dbReference>
<dbReference type="EC" id="2.7.1.158" evidence="2 8"/>
<dbReference type="InterPro" id="IPR043001">
    <property type="entry name" value="IP5_2-K_N_lobe"/>
</dbReference>
<keyword evidence="5 8" id="KW-0547">Nucleotide-binding</keyword>
<dbReference type="Pfam" id="PF06090">
    <property type="entry name" value="Ins_P5_2-kin"/>
    <property type="match status" value="1"/>
</dbReference>
<evidence type="ECO:0000256" key="5">
    <source>
        <dbReference type="ARBA" id="ARBA00022741"/>
    </source>
</evidence>
<dbReference type="GO" id="GO:0035299">
    <property type="term" value="F:inositol-1,3,4,5,6-pentakisphosphate 2-kinase activity"/>
    <property type="evidence" value="ECO:0007669"/>
    <property type="project" value="UniProtKB-EC"/>
</dbReference>
<dbReference type="Proteomes" id="UP001142393">
    <property type="component" value="Unassembled WGS sequence"/>
</dbReference>
<sequence>MGAKWASTFRRLMHPSLDITTTSPSSWKYLSEGGATLVFAYTGPSDERFDQRVLRLGKNFTAVEDEKSIILFQTEIISCLVPQKHLVHMEAVMLSFSWLETVSTLCASSRPAWRTGDIDLKCTSGFLAPNLVSSPISVEIKPKWSFLRPGMRTCRFCMHSSCRGWTTSYCPLDLFSSSPSRMKNALYALYDSWTAGAATQNNFRLFIGGGLVTRNDLLPILRRLGLLHSSIAEENEVRELVVGSLHASLLQPESLTLLKTLNRLQRTLDGVGIEGLASLWDKVYLGKKTFGEGILQPTLNEWKSFVNEYLEHQNSSVSSQAQPDEVHLRYCILSYLLSATFKDCSIMIKLPDLHHNYSPSQITLIDLDSKPIQRLQKWLEQDRNIVYEYTVISRQKECVDDLDMSTDRLYN</sequence>